<evidence type="ECO:0000313" key="3">
    <source>
        <dbReference type="Proteomes" id="UP000199126"/>
    </source>
</evidence>
<evidence type="ECO:0000313" key="2">
    <source>
        <dbReference type="EMBL" id="SEP08514.1"/>
    </source>
</evidence>
<dbReference type="Gene3D" id="3.30.40.10">
    <property type="entry name" value="Zinc/RING finger domain, C3HC4 (zinc finger)"/>
    <property type="match status" value="1"/>
</dbReference>
<dbReference type="EMBL" id="FODV01000013">
    <property type="protein sequence ID" value="SEP08514.1"/>
    <property type="molecule type" value="Genomic_DNA"/>
</dbReference>
<sequence length="57" mass="6671">MVGSKQCYICGEPFERADDIVECEHCHVRFHRACLAEREEDHCPRCVDEGWISVVEF</sequence>
<dbReference type="InterPro" id="IPR013083">
    <property type="entry name" value="Znf_RING/FYVE/PHD"/>
</dbReference>
<dbReference type="InterPro" id="IPR011011">
    <property type="entry name" value="Znf_FYVE_PHD"/>
</dbReference>
<dbReference type="RefSeq" id="WP_139246693.1">
    <property type="nucleotide sequence ID" value="NZ_FODV01000013.1"/>
</dbReference>
<accession>A0A1H8UZW4</accession>
<proteinExistence type="predicted"/>
<feature type="domain" description="RING-type" evidence="1">
    <location>
        <begin position="7"/>
        <end position="46"/>
    </location>
</feature>
<organism evidence="2 3">
    <name type="scientific">Halogranum amylolyticum</name>
    <dbReference type="NCBI Taxonomy" id="660520"/>
    <lineage>
        <taxon>Archaea</taxon>
        <taxon>Methanobacteriati</taxon>
        <taxon>Methanobacteriota</taxon>
        <taxon>Stenosarchaea group</taxon>
        <taxon>Halobacteria</taxon>
        <taxon>Halobacteriales</taxon>
        <taxon>Haloferacaceae</taxon>
    </lineage>
</organism>
<reference evidence="3" key="1">
    <citation type="submission" date="2016-10" db="EMBL/GenBank/DDBJ databases">
        <authorList>
            <person name="Varghese N."/>
            <person name="Submissions S."/>
        </authorList>
    </citation>
    <scope>NUCLEOTIDE SEQUENCE [LARGE SCALE GENOMIC DNA]</scope>
    <source>
        <strain evidence="3">CGMCC 1.10121</strain>
    </source>
</reference>
<gene>
    <name evidence="2" type="ORF">SAMN04487948_11385</name>
</gene>
<evidence type="ECO:0000259" key="1">
    <source>
        <dbReference type="PROSITE" id="PS50089"/>
    </source>
</evidence>
<keyword evidence="3" id="KW-1185">Reference proteome</keyword>
<dbReference type="Proteomes" id="UP000199126">
    <property type="component" value="Unassembled WGS sequence"/>
</dbReference>
<dbReference type="OrthoDB" id="373828at2157"/>
<name>A0A1H8UZW4_9EURY</name>
<dbReference type="SUPFAM" id="SSF57903">
    <property type="entry name" value="FYVE/PHD zinc finger"/>
    <property type="match status" value="1"/>
</dbReference>
<protein>
    <submittedName>
        <fullName evidence="2">RING finger family protein 1</fullName>
    </submittedName>
</protein>
<dbReference type="PROSITE" id="PS50089">
    <property type="entry name" value="ZF_RING_2"/>
    <property type="match status" value="1"/>
</dbReference>
<dbReference type="AlphaFoldDB" id="A0A1H8UZW4"/>
<dbReference type="InterPro" id="IPR001841">
    <property type="entry name" value="Znf_RING"/>
</dbReference>